<organism evidence="1 2">
    <name type="scientific">Candidatus Jettenia ecosi</name>
    <dbReference type="NCBI Taxonomy" id="2494326"/>
    <lineage>
        <taxon>Bacteria</taxon>
        <taxon>Pseudomonadati</taxon>
        <taxon>Planctomycetota</taxon>
        <taxon>Candidatus Brocadiia</taxon>
        <taxon>Candidatus Brocadiales</taxon>
        <taxon>Candidatus Brocadiaceae</taxon>
        <taxon>Candidatus Jettenia</taxon>
    </lineage>
</organism>
<name>A0A533QFE2_9BACT</name>
<proteinExistence type="predicted"/>
<dbReference type="AlphaFoldDB" id="A0A533QFE2"/>
<protein>
    <submittedName>
        <fullName evidence="1">Uncharacterized protein</fullName>
    </submittedName>
</protein>
<reference evidence="1 2" key="1">
    <citation type="submission" date="2019-04" db="EMBL/GenBank/DDBJ databases">
        <title>Genome of a novel bacterium Candidatus Jettenia ecosi reconstructed from metagenome of an anammox bioreactor.</title>
        <authorList>
            <person name="Mardanov A.V."/>
            <person name="Beletsky A.V."/>
            <person name="Ravin N.V."/>
            <person name="Botchkova E.A."/>
            <person name="Litti Y.V."/>
            <person name="Nozhevnikova A.N."/>
        </authorList>
    </citation>
    <scope>NUCLEOTIDE SEQUENCE [LARGE SCALE GENOMIC DNA]</scope>
    <source>
        <strain evidence="1">J2</strain>
    </source>
</reference>
<evidence type="ECO:0000313" key="2">
    <source>
        <dbReference type="Proteomes" id="UP000319783"/>
    </source>
</evidence>
<dbReference type="Proteomes" id="UP000319783">
    <property type="component" value="Unassembled WGS sequence"/>
</dbReference>
<sequence>MSLEKGRTKDEFRKEGNEGFPPFLKHPYISPFFKGGLCYSSPFPHVSLMLMEYSRCRARR</sequence>
<evidence type="ECO:0000313" key="1">
    <source>
        <dbReference type="EMBL" id="TLD43493.1"/>
    </source>
</evidence>
<dbReference type="EMBL" id="SULG01000002">
    <property type="protein sequence ID" value="TLD43493.1"/>
    <property type="molecule type" value="Genomic_DNA"/>
</dbReference>
<accession>A0A533QFE2</accession>
<gene>
    <name evidence="1" type="ORF">JETT_0124</name>
</gene>
<comment type="caution">
    <text evidence="1">The sequence shown here is derived from an EMBL/GenBank/DDBJ whole genome shotgun (WGS) entry which is preliminary data.</text>
</comment>